<name>A0ABT3DJ93_9BACI</name>
<reference evidence="1 2" key="1">
    <citation type="submission" date="2022-10" db="EMBL/GenBank/DDBJ databases">
        <title>Draft genome assembly of moderately radiation resistant bacterium Metabacillus halosaccharovorans.</title>
        <authorList>
            <person name="Pal S."/>
            <person name="Gopinathan A."/>
        </authorList>
    </citation>
    <scope>NUCLEOTIDE SEQUENCE [LARGE SCALE GENOMIC DNA]</scope>
    <source>
        <strain evidence="1 2">VITHBRA001</strain>
    </source>
</reference>
<keyword evidence="2" id="KW-1185">Reference proteome</keyword>
<organism evidence="1 2">
    <name type="scientific">Metabacillus halosaccharovorans</name>
    <dbReference type="NCBI Taxonomy" id="930124"/>
    <lineage>
        <taxon>Bacteria</taxon>
        <taxon>Bacillati</taxon>
        <taxon>Bacillota</taxon>
        <taxon>Bacilli</taxon>
        <taxon>Bacillales</taxon>
        <taxon>Bacillaceae</taxon>
        <taxon>Metabacillus</taxon>
    </lineage>
</organism>
<evidence type="ECO:0000313" key="1">
    <source>
        <dbReference type="EMBL" id="MCV9887118.1"/>
    </source>
</evidence>
<dbReference type="EMBL" id="JAOYEY010000044">
    <property type="protein sequence ID" value="MCV9887118.1"/>
    <property type="molecule type" value="Genomic_DNA"/>
</dbReference>
<evidence type="ECO:0008006" key="3">
    <source>
        <dbReference type="Google" id="ProtNLM"/>
    </source>
</evidence>
<comment type="caution">
    <text evidence="1">The sequence shown here is derived from an EMBL/GenBank/DDBJ whole genome shotgun (WGS) entry which is preliminary data.</text>
</comment>
<gene>
    <name evidence="1" type="ORF">OIH86_15875</name>
</gene>
<proteinExistence type="predicted"/>
<evidence type="ECO:0000313" key="2">
    <source>
        <dbReference type="Proteomes" id="UP001526147"/>
    </source>
</evidence>
<accession>A0ABT3DJ93</accession>
<dbReference type="Proteomes" id="UP001526147">
    <property type="component" value="Unassembled WGS sequence"/>
</dbReference>
<protein>
    <recommendedName>
        <fullName evidence="3">Multidrug transporter</fullName>
    </recommendedName>
</protein>
<sequence>MKIEREKELSPTPLNPVFGIEMNRIELQNEPNDGSADINEKE</sequence>
<dbReference type="RefSeq" id="WP_264143566.1">
    <property type="nucleotide sequence ID" value="NZ_JAOYEY010000044.1"/>
</dbReference>